<evidence type="ECO:0000313" key="1">
    <source>
        <dbReference type="EMBL" id="GFY33980.1"/>
    </source>
</evidence>
<protein>
    <submittedName>
        <fullName evidence="1">Mariner Mos1 transposase</fullName>
    </submittedName>
</protein>
<dbReference type="InterPro" id="IPR036397">
    <property type="entry name" value="RNaseH_sf"/>
</dbReference>
<keyword evidence="2" id="KW-1185">Reference proteome</keyword>
<dbReference type="EMBL" id="BMAU01021418">
    <property type="protein sequence ID" value="GFY33980.1"/>
    <property type="molecule type" value="Genomic_DNA"/>
</dbReference>
<dbReference type="GO" id="GO:0003676">
    <property type="term" value="F:nucleic acid binding"/>
    <property type="evidence" value="ECO:0007669"/>
    <property type="project" value="InterPro"/>
</dbReference>
<evidence type="ECO:0000313" key="2">
    <source>
        <dbReference type="Proteomes" id="UP000887159"/>
    </source>
</evidence>
<dbReference type="InterPro" id="IPR001888">
    <property type="entry name" value="Transposase_1"/>
</dbReference>
<dbReference type="PANTHER" id="PTHR46060">
    <property type="entry name" value="MARINER MOS1 TRANSPOSASE-LIKE PROTEIN"/>
    <property type="match status" value="1"/>
</dbReference>
<name>A0A8X6WFQ6_TRICX</name>
<proteinExistence type="predicted"/>
<dbReference type="Gene3D" id="3.30.420.10">
    <property type="entry name" value="Ribonuclease H-like superfamily/Ribonuclease H"/>
    <property type="match status" value="1"/>
</dbReference>
<dbReference type="Proteomes" id="UP000887159">
    <property type="component" value="Unassembled WGS sequence"/>
</dbReference>
<reference evidence="1" key="1">
    <citation type="submission" date="2020-08" db="EMBL/GenBank/DDBJ databases">
        <title>Multicomponent nature underlies the extraordinary mechanical properties of spider dragline silk.</title>
        <authorList>
            <person name="Kono N."/>
            <person name="Nakamura H."/>
            <person name="Mori M."/>
            <person name="Yoshida Y."/>
            <person name="Ohtoshi R."/>
            <person name="Malay A.D."/>
            <person name="Moran D.A.P."/>
            <person name="Tomita M."/>
            <person name="Numata K."/>
            <person name="Arakawa K."/>
        </authorList>
    </citation>
    <scope>NUCLEOTIDE SEQUENCE</scope>
</reference>
<accession>A0A8X6WFQ6</accession>
<dbReference type="PANTHER" id="PTHR46060:SF1">
    <property type="entry name" value="MARINER MOS1 TRANSPOSASE-LIKE PROTEIN"/>
    <property type="match status" value="1"/>
</dbReference>
<sequence>MDPLQADHSVPLPRVKGWKAACQRVVTLAGHNGHAERRSGSNRCLLIVFVAVQIDCKAESLRPQDDSLYFLGSGGTNLFYELLKPCETVNTDRYKQQLLNLNDAILEKREQYKKRQHKVIFLDDNAPSHRAKPTKDIVKALGWEPLAHAAYSPDLVPSDYHLFASLGHALADQRFTSYENVKSWLNEWLASKDRSFFSRGIHKLPERWGKCVASNGYYFE</sequence>
<dbReference type="Pfam" id="PF01359">
    <property type="entry name" value="Transposase_1"/>
    <property type="match status" value="1"/>
</dbReference>
<gene>
    <name evidence="1" type="primary">mariner T</name>
    <name evidence="1" type="ORF">TNCV_4596881</name>
</gene>
<dbReference type="AlphaFoldDB" id="A0A8X6WFQ6"/>
<comment type="caution">
    <text evidence="1">The sequence shown here is derived from an EMBL/GenBank/DDBJ whole genome shotgun (WGS) entry which is preliminary data.</text>
</comment>
<organism evidence="1 2">
    <name type="scientific">Trichonephila clavipes</name>
    <name type="common">Golden silk orbweaver</name>
    <name type="synonym">Nephila clavipes</name>
    <dbReference type="NCBI Taxonomy" id="2585209"/>
    <lineage>
        <taxon>Eukaryota</taxon>
        <taxon>Metazoa</taxon>
        <taxon>Ecdysozoa</taxon>
        <taxon>Arthropoda</taxon>
        <taxon>Chelicerata</taxon>
        <taxon>Arachnida</taxon>
        <taxon>Araneae</taxon>
        <taxon>Araneomorphae</taxon>
        <taxon>Entelegynae</taxon>
        <taxon>Araneoidea</taxon>
        <taxon>Nephilidae</taxon>
        <taxon>Trichonephila</taxon>
    </lineage>
</organism>
<dbReference type="InterPro" id="IPR052709">
    <property type="entry name" value="Transposase-MT_Hybrid"/>
</dbReference>